<evidence type="ECO:0000313" key="5">
    <source>
        <dbReference type="Proteomes" id="UP001553161"/>
    </source>
</evidence>
<dbReference type="PANTHER" id="PTHR43877">
    <property type="entry name" value="AMINOALKYLPHOSPHONATE N-ACETYLTRANSFERASE-RELATED-RELATED"/>
    <property type="match status" value="1"/>
</dbReference>
<dbReference type="Pfam" id="PF13673">
    <property type="entry name" value="Acetyltransf_10"/>
    <property type="match status" value="1"/>
</dbReference>
<evidence type="ECO:0000259" key="3">
    <source>
        <dbReference type="PROSITE" id="PS51186"/>
    </source>
</evidence>
<feature type="domain" description="N-acetyltransferase" evidence="3">
    <location>
        <begin position="1"/>
        <end position="140"/>
    </location>
</feature>
<evidence type="ECO:0000256" key="2">
    <source>
        <dbReference type="ARBA" id="ARBA00023315"/>
    </source>
</evidence>
<dbReference type="GO" id="GO:0016746">
    <property type="term" value="F:acyltransferase activity"/>
    <property type="evidence" value="ECO:0007669"/>
    <property type="project" value="UniProtKB-KW"/>
</dbReference>
<protein>
    <submittedName>
        <fullName evidence="4">GNAT family N-acetyltransferase</fullName>
        <ecNumber evidence="4">2.3.1.-</ecNumber>
    </submittedName>
</protein>
<keyword evidence="1 4" id="KW-0808">Transferase</keyword>
<dbReference type="Proteomes" id="UP001553161">
    <property type="component" value="Unassembled WGS sequence"/>
</dbReference>
<keyword evidence="2 4" id="KW-0012">Acyltransferase</keyword>
<dbReference type="PANTHER" id="PTHR43877:SF2">
    <property type="entry name" value="AMINOALKYLPHOSPHONATE N-ACETYLTRANSFERASE-RELATED"/>
    <property type="match status" value="1"/>
</dbReference>
<dbReference type="EMBL" id="JBFBVU010000024">
    <property type="protein sequence ID" value="MEV8468225.1"/>
    <property type="molecule type" value="Genomic_DNA"/>
</dbReference>
<sequence length="140" mass="15132">MQLTIDEVSDPTACFALRRSVFVEEQGFREAEEFDDLDATARHLLASDDTFPVATARLMIRGDTGRIGRICVVKPYRGKGVGAALVRDALDRLRATPGVHRAVLGAQARAAGFYTALGFSVCGPLYDDGGVPHHDMEIAL</sequence>
<dbReference type="SUPFAM" id="SSF55729">
    <property type="entry name" value="Acyl-CoA N-acyltransferases (Nat)"/>
    <property type="match status" value="1"/>
</dbReference>
<dbReference type="RefSeq" id="WP_366194178.1">
    <property type="nucleotide sequence ID" value="NZ_JBFBVU010000024.1"/>
</dbReference>
<organism evidence="4 5">
    <name type="scientific">Meridianimarinicoccus marinus</name>
    <dbReference type="NCBI Taxonomy" id="3231483"/>
    <lineage>
        <taxon>Bacteria</taxon>
        <taxon>Pseudomonadati</taxon>
        <taxon>Pseudomonadota</taxon>
        <taxon>Alphaproteobacteria</taxon>
        <taxon>Rhodobacterales</taxon>
        <taxon>Paracoccaceae</taxon>
        <taxon>Meridianimarinicoccus</taxon>
    </lineage>
</organism>
<evidence type="ECO:0000313" key="4">
    <source>
        <dbReference type="EMBL" id="MEV8468225.1"/>
    </source>
</evidence>
<dbReference type="EC" id="2.3.1.-" evidence="4"/>
<comment type="caution">
    <text evidence="4">The sequence shown here is derived from an EMBL/GenBank/DDBJ whole genome shotgun (WGS) entry which is preliminary data.</text>
</comment>
<dbReference type="Gene3D" id="3.40.630.30">
    <property type="match status" value="1"/>
</dbReference>
<dbReference type="InterPro" id="IPR050832">
    <property type="entry name" value="Bact_Acetyltransf"/>
</dbReference>
<accession>A0ABV3LAW1</accession>
<proteinExistence type="predicted"/>
<dbReference type="InterPro" id="IPR016181">
    <property type="entry name" value="Acyl_CoA_acyltransferase"/>
</dbReference>
<gene>
    <name evidence="4" type="ORF">AB0T83_15730</name>
</gene>
<reference evidence="4 5" key="1">
    <citation type="submission" date="2024-07" db="EMBL/GenBank/DDBJ databases">
        <authorList>
            <person name="Kang M."/>
        </authorList>
    </citation>
    <scope>NUCLEOTIDE SEQUENCE [LARGE SCALE GENOMIC DNA]</scope>
    <source>
        <strain evidence="4 5">DFM31</strain>
    </source>
</reference>
<keyword evidence="5" id="KW-1185">Reference proteome</keyword>
<evidence type="ECO:0000256" key="1">
    <source>
        <dbReference type="ARBA" id="ARBA00022679"/>
    </source>
</evidence>
<dbReference type="InterPro" id="IPR000182">
    <property type="entry name" value="GNAT_dom"/>
</dbReference>
<dbReference type="CDD" id="cd04301">
    <property type="entry name" value="NAT_SF"/>
    <property type="match status" value="1"/>
</dbReference>
<dbReference type="PROSITE" id="PS51186">
    <property type="entry name" value="GNAT"/>
    <property type="match status" value="1"/>
</dbReference>
<name>A0ABV3LAW1_9RHOB</name>